<proteinExistence type="predicted"/>
<feature type="repeat" description="TPR" evidence="1">
    <location>
        <begin position="231"/>
        <end position="264"/>
    </location>
</feature>
<dbReference type="PANTHER" id="PTHR44216">
    <property type="entry name" value="PROTEIN O-MANNOSYL-TRANSFERASE TMTC2"/>
    <property type="match status" value="1"/>
</dbReference>
<protein>
    <submittedName>
        <fullName evidence="2">TPR repeat protein</fullName>
    </submittedName>
</protein>
<accession>A0A225DMZ6</accession>
<dbReference type="Proteomes" id="UP000214646">
    <property type="component" value="Unassembled WGS sequence"/>
</dbReference>
<dbReference type="SUPFAM" id="SSF53756">
    <property type="entry name" value="UDP-Glycosyltransferase/glycogen phosphorylase"/>
    <property type="match status" value="1"/>
</dbReference>
<dbReference type="Pfam" id="PF13432">
    <property type="entry name" value="TPR_16"/>
    <property type="match status" value="3"/>
</dbReference>
<evidence type="ECO:0000313" key="2">
    <source>
        <dbReference type="EMBL" id="OWK41014.1"/>
    </source>
</evidence>
<dbReference type="GO" id="GO:0035269">
    <property type="term" value="P:protein O-linked glycosylation via mannose"/>
    <property type="evidence" value="ECO:0007669"/>
    <property type="project" value="TreeGrafter"/>
</dbReference>
<dbReference type="Gene3D" id="1.25.40.10">
    <property type="entry name" value="Tetratricopeptide repeat domain"/>
    <property type="match status" value="2"/>
</dbReference>
<dbReference type="InterPro" id="IPR019734">
    <property type="entry name" value="TPR_rpt"/>
</dbReference>
<sequence>MALARQRRRPEATAAFRLAARLDPSDPIWCQNLATAALHDGNPSGAEGWAREGLLLAPTMAELHRLLGTALERQRKYDPAAAAYGEAARLNPGLAEVHVQVGRVLDKADRPAAAEPAFREAARLAPADPRAWSGLAGVLYKLDKATDAEGCGREAVRLTPGSPDAHFALGLALAGGDRPEDAEECFRTALRLRSGWPAAHCNLGNALATLGRFGEAEQHFREAVRLRPRSAQDHMNLGTLLAQTGRVEDAIRAYDEALRLRPGFPEARLYRALAFLAVGEFDRAWADYEARWLVAKGGAPKCPAPRWDGGPLSGKVILLHAEQGLGDTIQFVRYATLVKARGAKEVLVDTPRPLAGLLGTCPGVDRAVPSGEPMTGLHLHIPLMSLPRLLGVPPATCPATPPYLIPPTERISYWRRELEADQGLRVGIAWQGSKIHKGDRLRSVRLARFAPLAAIPGVTLYSLQKGPGTDQLTTGPGAGIRIVDLGARTAAGMEDAAAALLALDLLVSVDTALIHLAGAVGVRAWVAVAFAADWRWGRSGEETVWYPTVRLFRQSRPGDWDGVFEKLAVELARASAAKAAGQGAGIAKGESS</sequence>
<feature type="repeat" description="TPR" evidence="1">
    <location>
        <begin position="197"/>
        <end position="230"/>
    </location>
</feature>
<dbReference type="InterPro" id="IPR011990">
    <property type="entry name" value="TPR-like_helical_dom_sf"/>
</dbReference>
<comment type="caution">
    <text evidence="2">The sequence shown here is derived from an EMBL/GenBank/DDBJ whole genome shotgun (WGS) entry which is preliminary data.</text>
</comment>
<reference evidence="3" key="1">
    <citation type="submission" date="2017-06" db="EMBL/GenBank/DDBJ databases">
        <title>Genome analysis of Fimbriiglobus ruber SP5, the first member of the order Planctomycetales with confirmed chitinolytic capability.</title>
        <authorList>
            <person name="Ravin N.V."/>
            <person name="Rakitin A.L."/>
            <person name="Ivanova A.A."/>
            <person name="Beletsky A.V."/>
            <person name="Kulichevskaya I.S."/>
            <person name="Mardanov A.V."/>
            <person name="Dedysh S.N."/>
        </authorList>
    </citation>
    <scope>NUCLEOTIDE SEQUENCE [LARGE SCALE GENOMIC DNA]</scope>
    <source>
        <strain evidence="3">SP5</strain>
    </source>
</reference>
<dbReference type="Gene3D" id="3.40.50.2000">
    <property type="entry name" value="Glycogen Phosphorylase B"/>
    <property type="match status" value="1"/>
</dbReference>
<dbReference type="PROSITE" id="PS50293">
    <property type="entry name" value="TPR_REGION"/>
    <property type="match status" value="1"/>
</dbReference>
<dbReference type="AlphaFoldDB" id="A0A225DMZ6"/>
<dbReference type="EMBL" id="NIDE01000007">
    <property type="protein sequence ID" value="OWK41014.1"/>
    <property type="molecule type" value="Genomic_DNA"/>
</dbReference>
<gene>
    <name evidence="2" type="ORF">FRUB_04906</name>
</gene>
<keyword evidence="3" id="KW-1185">Reference proteome</keyword>
<evidence type="ECO:0000313" key="3">
    <source>
        <dbReference type="Proteomes" id="UP000214646"/>
    </source>
</evidence>
<dbReference type="PANTHER" id="PTHR44216:SF3">
    <property type="entry name" value="PROTEIN O-MANNOSYL-TRANSFERASE TMTC2"/>
    <property type="match status" value="1"/>
</dbReference>
<keyword evidence="1" id="KW-0802">TPR repeat</keyword>
<organism evidence="2 3">
    <name type="scientific">Fimbriiglobus ruber</name>
    <dbReference type="NCBI Taxonomy" id="1908690"/>
    <lineage>
        <taxon>Bacteria</taxon>
        <taxon>Pseudomonadati</taxon>
        <taxon>Planctomycetota</taxon>
        <taxon>Planctomycetia</taxon>
        <taxon>Gemmatales</taxon>
        <taxon>Gemmataceae</taxon>
        <taxon>Fimbriiglobus</taxon>
    </lineage>
</organism>
<name>A0A225DMZ6_9BACT</name>
<dbReference type="SMART" id="SM00028">
    <property type="entry name" value="TPR"/>
    <property type="match status" value="7"/>
</dbReference>
<dbReference type="PROSITE" id="PS50005">
    <property type="entry name" value="TPR"/>
    <property type="match status" value="3"/>
</dbReference>
<dbReference type="InterPro" id="IPR052384">
    <property type="entry name" value="TMTC_O-mannosyltransferase"/>
</dbReference>
<dbReference type="GO" id="GO:0000030">
    <property type="term" value="F:mannosyltransferase activity"/>
    <property type="evidence" value="ECO:0007669"/>
    <property type="project" value="TreeGrafter"/>
</dbReference>
<evidence type="ECO:0000256" key="1">
    <source>
        <dbReference type="PROSITE-ProRule" id="PRU00339"/>
    </source>
</evidence>
<dbReference type="SUPFAM" id="SSF48452">
    <property type="entry name" value="TPR-like"/>
    <property type="match status" value="1"/>
</dbReference>
<feature type="repeat" description="TPR" evidence="1">
    <location>
        <begin position="61"/>
        <end position="94"/>
    </location>
</feature>